<dbReference type="EMBL" id="MH046811">
    <property type="protein sequence ID" value="UFX99863.1"/>
    <property type="molecule type" value="Genomic_DNA"/>
</dbReference>
<reference evidence="1" key="1">
    <citation type="submission" date="2018-03" db="EMBL/GenBank/DDBJ databases">
        <title>Draft genome sequences of Megaviruse, new member of the family Mimiviridae isolated from water in Shanghai, China.</title>
        <authorList>
            <person name="Xia Y."/>
        </authorList>
    </citation>
    <scope>NUCLEOTIDE SEQUENCE</scope>
    <source>
        <strain evidence="1">SH</strain>
    </source>
</reference>
<name>A0A8K1T107_9VIRU</name>
<accession>A0A8K1T107</accession>
<sequence>MTNIIDCNLELAKALEFAESSINSTNLITMYLPPNNNL</sequence>
<gene>
    <name evidence="1" type="ORF">Mb0817</name>
</gene>
<proteinExistence type="predicted"/>
<organism evidence="1">
    <name type="scientific">Megavirus baoshan</name>
    <dbReference type="NCBI Taxonomy" id="2496520"/>
    <lineage>
        <taxon>Viruses</taxon>
        <taxon>Varidnaviria</taxon>
        <taxon>Bamfordvirae</taxon>
        <taxon>Nucleocytoviricota</taxon>
        <taxon>Megaviricetes</taxon>
        <taxon>Imitervirales</taxon>
        <taxon>Mimiviridae</taxon>
        <taxon>Megamimivirinae</taxon>
        <taxon>Megavirus</taxon>
        <taxon>Megavirus baoshanense</taxon>
    </lineage>
</organism>
<evidence type="ECO:0000313" key="1">
    <source>
        <dbReference type="EMBL" id="UFX99863.1"/>
    </source>
</evidence>
<protein>
    <submittedName>
        <fullName evidence="1">Uncharacterized protein</fullName>
    </submittedName>
</protein>